<dbReference type="InterPro" id="IPR012347">
    <property type="entry name" value="Ferritin-like"/>
</dbReference>
<dbReference type="Gene3D" id="1.20.1260.10">
    <property type="match status" value="1"/>
</dbReference>
<organism evidence="2 3">
    <name type="scientific">Actinotalea soli</name>
    <dbReference type="NCBI Taxonomy" id="2819234"/>
    <lineage>
        <taxon>Bacteria</taxon>
        <taxon>Bacillati</taxon>
        <taxon>Actinomycetota</taxon>
        <taxon>Actinomycetes</taxon>
        <taxon>Micrococcales</taxon>
        <taxon>Cellulomonadaceae</taxon>
        <taxon>Actinotalea</taxon>
    </lineage>
</organism>
<feature type="domain" description="Ferritin-like" evidence="1">
    <location>
        <begin position="16"/>
        <end position="189"/>
    </location>
</feature>
<gene>
    <name evidence="2" type="ORF">J4G33_13075</name>
</gene>
<name>A0A939RWL3_9CELL</name>
<protein>
    <recommendedName>
        <fullName evidence="1">Ferritin-like domain-containing protein</fullName>
    </recommendedName>
</protein>
<dbReference type="RefSeq" id="WP_208056417.1">
    <property type="nucleotide sequence ID" value="NZ_JAGEMK010000007.1"/>
</dbReference>
<accession>A0A939RWL3</accession>
<comment type="caution">
    <text evidence="2">The sequence shown here is derived from an EMBL/GenBank/DDBJ whole genome shotgun (WGS) entry which is preliminary data.</text>
</comment>
<evidence type="ECO:0000313" key="3">
    <source>
        <dbReference type="Proteomes" id="UP000664209"/>
    </source>
</evidence>
<dbReference type="AlphaFoldDB" id="A0A939RWL3"/>
<keyword evidence="3" id="KW-1185">Reference proteome</keyword>
<dbReference type="Pfam" id="PF13794">
    <property type="entry name" value="MiaE_2"/>
    <property type="match status" value="1"/>
</dbReference>
<reference evidence="2" key="1">
    <citation type="submission" date="2021-03" db="EMBL/GenBank/DDBJ databases">
        <title>Actinotalea soli sp. nov., isolated from soil.</title>
        <authorList>
            <person name="Ping W."/>
            <person name="Zhang J."/>
        </authorList>
    </citation>
    <scope>NUCLEOTIDE SEQUENCE</scope>
    <source>
        <strain evidence="2">BY-33</strain>
    </source>
</reference>
<evidence type="ECO:0000313" key="2">
    <source>
        <dbReference type="EMBL" id="MBO1752738.1"/>
    </source>
</evidence>
<evidence type="ECO:0000259" key="1">
    <source>
        <dbReference type="Pfam" id="PF13794"/>
    </source>
</evidence>
<proteinExistence type="predicted"/>
<dbReference type="Proteomes" id="UP000664209">
    <property type="component" value="Unassembled WGS sequence"/>
</dbReference>
<dbReference type="EMBL" id="JAGEMK010000007">
    <property type="protein sequence ID" value="MBO1752738.1"/>
    <property type="molecule type" value="Genomic_DNA"/>
</dbReference>
<dbReference type="InterPro" id="IPR059125">
    <property type="entry name" value="Ferritin_actino"/>
</dbReference>
<sequence length="224" mass="24156">MSEPTADAGPDNALAVLGMLAYSELAAFSRLAADATLAPSLDQRLELSRMAGMALERLEQVSDRVGELGGELQPVMQPFAGVLVEFDRRTEPSTWWERLLKAYVGYGVADDFCRMVAAPLDPTTRDLVVQVLGDDGHAGLVVTALSEAGAQDATLASRLALWGRRLVGESLGAVQGVLAAHPRMRDLLMQTMDDDVVPGEAQQRLFAVLTAEHSRRMERLGLTP</sequence>